<dbReference type="OrthoDB" id="5399305at2759"/>
<dbReference type="OMA" id="YTHRYSF"/>
<feature type="region of interest" description="Disordered" evidence="1">
    <location>
        <begin position="88"/>
        <end position="132"/>
    </location>
</feature>
<dbReference type="InterPro" id="IPR009057">
    <property type="entry name" value="Homeodomain-like_sf"/>
</dbReference>
<dbReference type="GeneID" id="9224305"/>
<dbReference type="CDD" id="cd00167">
    <property type="entry name" value="SANT"/>
    <property type="match status" value="1"/>
</dbReference>
<evidence type="ECO:0000313" key="4">
    <source>
        <dbReference type="Proteomes" id="UP000002035"/>
    </source>
</evidence>
<dbReference type="eggNOG" id="ENOG502S3M7">
    <property type="taxonomic scope" value="Eukaryota"/>
</dbReference>
<dbReference type="SMART" id="SM00717">
    <property type="entry name" value="SANT"/>
    <property type="match status" value="1"/>
</dbReference>
<evidence type="ECO:0000256" key="1">
    <source>
        <dbReference type="SAM" id="MobiDB-lite"/>
    </source>
</evidence>
<reference evidence="4" key="1">
    <citation type="journal article" date="2012" name="MBio">
        <title>Comparative genome analysis of Trichophyton rubrum and related dermatophytes reveals candidate genes involved in infection.</title>
        <authorList>
            <person name="Martinez D.A."/>
            <person name="Oliver B.G."/>
            <person name="Graeser Y."/>
            <person name="Goldberg J.M."/>
            <person name="Li W."/>
            <person name="Martinez-Rossi N.M."/>
            <person name="Monod M."/>
            <person name="Shelest E."/>
            <person name="Barton R.C."/>
            <person name="Birch E."/>
            <person name="Brakhage A.A."/>
            <person name="Chen Z."/>
            <person name="Gurr S.J."/>
            <person name="Heiman D."/>
            <person name="Heitman J."/>
            <person name="Kosti I."/>
            <person name="Rossi A."/>
            <person name="Saif S."/>
            <person name="Samalova M."/>
            <person name="Saunders C.W."/>
            <person name="Shea T."/>
            <person name="Summerbell R.C."/>
            <person name="Xu J."/>
            <person name="Young S."/>
            <person name="Zeng Q."/>
            <person name="Birren B.W."/>
            <person name="Cuomo C.A."/>
            <person name="White T.C."/>
        </authorList>
    </citation>
    <scope>NUCLEOTIDE SEQUENCE [LARGE SCALE GENOMIC DNA]</scope>
    <source>
        <strain evidence="4">ATCC MYA-4605 / CBS 113480</strain>
    </source>
</reference>
<evidence type="ECO:0000259" key="2">
    <source>
        <dbReference type="SMART" id="SM00717"/>
    </source>
</evidence>
<feature type="region of interest" description="Disordered" evidence="1">
    <location>
        <begin position="149"/>
        <end position="190"/>
    </location>
</feature>
<dbReference type="RefSeq" id="XP_002846016.1">
    <property type="nucleotide sequence ID" value="XM_002845970.1"/>
</dbReference>
<feature type="compositionally biased region" description="Low complexity" evidence="1">
    <location>
        <begin position="98"/>
        <end position="107"/>
    </location>
</feature>
<gene>
    <name evidence="3" type="ORF">MCYG_05885</name>
</gene>
<dbReference type="SUPFAM" id="SSF46689">
    <property type="entry name" value="Homeodomain-like"/>
    <property type="match status" value="1"/>
</dbReference>
<name>C5FT63_ARTOC</name>
<dbReference type="AlphaFoldDB" id="C5FT63"/>
<dbReference type="VEuPathDB" id="FungiDB:MCYG_05885"/>
<accession>C5FT63</accession>
<feature type="domain" description="Myb-like" evidence="2">
    <location>
        <begin position="43"/>
        <end position="89"/>
    </location>
</feature>
<dbReference type="HOGENOM" id="CLU_042560_0_0_1"/>
<organism evidence="3 4">
    <name type="scientific">Arthroderma otae (strain ATCC MYA-4605 / CBS 113480)</name>
    <name type="common">Microsporum canis</name>
    <dbReference type="NCBI Taxonomy" id="554155"/>
    <lineage>
        <taxon>Eukaryota</taxon>
        <taxon>Fungi</taxon>
        <taxon>Dikarya</taxon>
        <taxon>Ascomycota</taxon>
        <taxon>Pezizomycotina</taxon>
        <taxon>Eurotiomycetes</taxon>
        <taxon>Eurotiomycetidae</taxon>
        <taxon>Onygenales</taxon>
        <taxon>Arthrodermataceae</taxon>
        <taxon>Microsporum</taxon>
    </lineage>
</organism>
<dbReference type="Proteomes" id="UP000002035">
    <property type="component" value="Unassembled WGS sequence"/>
</dbReference>
<dbReference type="EMBL" id="DS995705">
    <property type="protein sequence ID" value="EEQ33066.1"/>
    <property type="molecule type" value="Genomic_DNA"/>
</dbReference>
<dbReference type="STRING" id="554155.C5FT63"/>
<proteinExistence type="predicted"/>
<keyword evidence="4" id="KW-1185">Reference proteome</keyword>
<evidence type="ECO:0000313" key="3">
    <source>
        <dbReference type="EMBL" id="EEQ33066.1"/>
    </source>
</evidence>
<protein>
    <recommendedName>
        <fullName evidence="2">Myb-like domain-containing protein</fullName>
    </recommendedName>
</protein>
<sequence length="346" mass="38373">MNRQVYADGPPSPPSFLAEYKSSCLGAMRCGIEKQSKALASCGGRAWTEEEDAYLYRARMMKTPYKRIAAHLCKTELACRLHYHQMSSGNLRRRSAKSRSSSLSLDSTHYPIEDSRREYSTPSHIRTPSPRYEPVPSYFPPYSPAFPQSSHKRLPSLSYPMELSPTGPDPNKPSMVHTSTAHDRNPSPPNHRYHVNIDTPRLSNIPYIHQHSFPPFSTTNTAAKHPFQTAVLPPNISDPSHDITLPPIRSIPLPTPSPSPGPGPAPLIPSRGGLLRDVYRRGSHPLAGQCTSDLRRAAEEPRQPRIAEPGVQQITQSSVQKCAVSSLLNVEREVWAPRGIKSGPVM</sequence>
<dbReference type="InterPro" id="IPR001005">
    <property type="entry name" value="SANT/Myb"/>
</dbReference>